<dbReference type="PANTHER" id="PTHR12862:SF0">
    <property type="entry name" value="N-ACETYL-D-GLUCOSAMINE KINASE"/>
    <property type="match status" value="1"/>
</dbReference>
<dbReference type="InterPro" id="IPR002731">
    <property type="entry name" value="ATPase_BadF"/>
</dbReference>
<name>A0A0K0FE52_STRVS</name>
<dbReference type="Gene3D" id="3.30.420.40">
    <property type="match status" value="2"/>
</dbReference>
<evidence type="ECO:0000256" key="2">
    <source>
        <dbReference type="ARBA" id="ARBA00012122"/>
    </source>
</evidence>
<reference evidence="7" key="2">
    <citation type="submission" date="2015-08" db="UniProtKB">
        <authorList>
            <consortium name="WormBaseParasite"/>
        </authorList>
    </citation>
    <scope>IDENTIFICATION</scope>
</reference>
<evidence type="ECO:0000313" key="7">
    <source>
        <dbReference type="WBParaSite" id="SVE_0712900.1"/>
    </source>
</evidence>
<dbReference type="Pfam" id="PF01869">
    <property type="entry name" value="BcrAD_BadFG"/>
    <property type="match status" value="1"/>
</dbReference>
<sequence>MEKSLIYAGIEGGATTLQLIVMDENGNILGEWQKEGFNFAITGIQNTAKRICSYIEEIKKENNLLFSFAALGLGLAGAEDNEVNDKLVKHLTENYSHISSYFYATSDSIISIASCFKESGIVLIAGTGSSCRLLKRNGIIHYVGGWGHLISDGGSAIWLSIKAIKLLFDLEDGLREVQCSHETLKKIILNHFKLTNHVQLIDAIYGVNFNKANIASLCQILALQAPTDPIVEMLFYECGQELGKHLVAIIKNVDEEMLSNIPVLIVGSMFKSWNLIKNGFWLIIEGNQKKYGYTKLTLYQQNSSPAIGAIRLATKNAGLKFEKETPLKIFDERTF</sequence>
<evidence type="ECO:0000256" key="4">
    <source>
        <dbReference type="ARBA" id="ARBA00031123"/>
    </source>
</evidence>
<reference evidence="6" key="1">
    <citation type="submission" date="2014-07" db="EMBL/GenBank/DDBJ databases">
        <authorList>
            <person name="Martin A.A"/>
            <person name="De Silva N."/>
        </authorList>
    </citation>
    <scope>NUCLEOTIDE SEQUENCE</scope>
</reference>
<dbReference type="GO" id="GO:0045127">
    <property type="term" value="F:N-acetylglucosamine kinase activity"/>
    <property type="evidence" value="ECO:0007669"/>
    <property type="project" value="UniProtKB-EC"/>
</dbReference>
<dbReference type="WBParaSite" id="SVE_0712900.1">
    <property type="protein sequence ID" value="SVE_0712900.1"/>
    <property type="gene ID" value="SVE_0712900"/>
</dbReference>
<dbReference type="AlphaFoldDB" id="A0A0K0FE52"/>
<protein>
    <recommendedName>
        <fullName evidence="3">N-acetyl-D-glucosamine kinase</fullName>
        <ecNumber evidence="2">2.7.1.59</ecNumber>
    </recommendedName>
    <alternativeName>
        <fullName evidence="4">GlcNAc kinase</fullName>
    </alternativeName>
</protein>
<proteinExistence type="inferred from homology"/>
<feature type="domain" description="ATPase BadF/BadG/BcrA/BcrD type" evidence="5">
    <location>
        <begin position="9"/>
        <end position="311"/>
    </location>
</feature>
<evidence type="ECO:0000256" key="3">
    <source>
        <dbReference type="ARBA" id="ARBA00014974"/>
    </source>
</evidence>
<dbReference type="EC" id="2.7.1.59" evidence="2"/>
<dbReference type="SUPFAM" id="SSF53067">
    <property type="entry name" value="Actin-like ATPase domain"/>
    <property type="match status" value="2"/>
</dbReference>
<dbReference type="PANTHER" id="PTHR12862">
    <property type="entry name" value="BADF TYPE ATPASE DOMAIN-CONTAINING PROTEIN"/>
    <property type="match status" value="1"/>
</dbReference>
<evidence type="ECO:0000256" key="1">
    <source>
        <dbReference type="ARBA" id="ARBA00006198"/>
    </source>
</evidence>
<dbReference type="InterPro" id="IPR039758">
    <property type="entry name" value="NAGK-like"/>
</dbReference>
<evidence type="ECO:0000259" key="5">
    <source>
        <dbReference type="Pfam" id="PF01869"/>
    </source>
</evidence>
<dbReference type="STRING" id="75913.A0A0K0FE52"/>
<dbReference type="Proteomes" id="UP000035680">
    <property type="component" value="Unassembled WGS sequence"/>
</dbReference>
<dbReference type="InterPro" id="IPR043129">
    <property type="entry name" value="ATPase_NBD"/>
</dbReference>
<keyword evidence="6" id="KW-1185">Reference proteome</keyword>
<accession>A0A0K0FE52</accession>
<comment type="similarity">
    <text evidence="1">Belongs to the eukaryotic-type N-acetylglucosamine kinase family.</text>
</comment>
<evidence type="ECO:0000313" key="6">
    <source>
        <dbReference type="Proteomes" id="UP000035680"/>
    </source>
</evidence>
<organism evidence="6 7">
    <name type="scientific">Strongyloides venezuelensis</name>
    <name type="common">Threadworm</name>
    <dbReference type="NCBI Taxonomy" id="75913"/>
    <lineage>
        <taxon>Eukaryota</taxon>
        <taxon>Metazoa</taxon>
        <taxon>Ecdysozoa</taxon>
        <taxon>Nematoda</taxon>
        <taxon>Chromadorea</taxon>
        <taxon>Rhabditida</taxon>
        <taxon>Tylenchina</taxon>
        <taxon>Panagrolaimomorpha</taxon>
        <taxon>Strongyloidoidea</taxon>
        <taxon>Strongyloididae</taxon>
        <taxon>Strongyloides</taxon>
    </lineage>
</organism>